<dbReference type="EnsemblPlants" id="QL03p010098:mrna">
    <property type="protein sequence ID" value="QL03p010098:mrna"/>
    <property type="gene ID" value="QL03p010098"/>
</dbReference>
<dbReference type="InParanoid" id="A0A7N2R0S6"/>
<evidence type="ECO:0000313" key="2">
    <source>
        <dbReference type="EnsemblPlants" id="QL03p010098:mrna"/>
    </source>
</evidence>
<feature type="region of interest" description="Disordered" evidence="1">
    <location>
        <begin position="1"/>
        <end position="21"/>
    </location>
</feature>
<reference evidence="2" key="2">
    <citation type="submission" date="2021-01" db="UniProtKB">
        <authorList>
            <consortium name="EnsemblPlants"/>
        </authorList>
    </citation>
    <scope>IDENTIFICATION</scope>
</reference>
<dbReference type="Gramene" id="QL03p010098:mrna">
    <property type="protein sequence ID" value="QL03p010098:mrna"/>
    <property type="gene ID" value="QL03p010098"/>
</dbReference>
<protein>
    <submittedName>
        <fullName evidence="2">Uncharacterized protein</fullName>
    </submittedName>
</protein>
<organism evidence="2 3">
    <name type="scientific">Quercus lobata</name>
    <name type="common">Valley oak</name>
    <dbReference type="NCBI Taxonomy" id="97700"/>
    <lineage>
        <taxon>Eukaryota</taxon>
        <taxon>Viridiplantae</taxon>
        <taxon>Streptophyta</taxon>
        <taxon>Embryophyta</taxon>
        <taxon>Tracheophyta</taxon>
        <taxon>Spermatophyta</taxon>
        <taxon>Magnoliopsida</taxon>
        <taxon>eudicotyledons</taxon>
        <taxon>Gunneridae</taxon>
        <taxon>Pentapetalae</taxon>
        <taxon>rosids</taxon>
        <taxon>fabids</taxon>
        <taxon>Fagales</taxon>
        <taxon>Fagaceae</taxon>
        <taxon>Quercus</taxon>
    </lineage>
</organism>
<dbReference type="AlphaFoldDB" id="A0A7N2R0S6"/>
<dbReference type="EMBL" id="LRBV02000003">
    <property type="status" value="NOT_ANNOTATED_CDS"/>
    <property type="molecule type" value="Genomic_DNA"/>
</dbReference>
<accession>A0A7N2R0S6</accession>
<dbReference type="Proteomes" id="UP000594261">
    <property type="component" value="Chromosome 3"/>
</dbReference>
<reference evidence="2 3" key="1">
    <citation type="journal article" date="2016" name="G3 (Bethesda)">
        <title>First Draft Assembly and Annotation of the Genome of a California Endemic Oak Quercus lobata Nee (Fagaceae).</title>
        <authorList>
            <person name="Sork V.L."/>
            <person name="Fitz-Gibbon S.T."/>
            <person name="Puiu D."/>
            <person name="Crepeau M."/>
            <person name="Gugger P.F."/>
            <person name="Sherman R."/>
            <person name="Stevens K."/>
            <person name="Langley C.H."/>
            <person name="Pellegrini M."/>
            <person name="Salzberg S.L."/>
        </authorList>
    </citation>
    <scope>NUCLEOTIDE SEQUENCE [LARGE SCALE GENOMIC DNA]</scope>
    <source>
        <strain evidence="2 3">cv. SW786</strain>
    </source>
</reference>
<sequence length="105" mass="11835">MLRSSSGIREARKEKGSAQPRWSKKLGGLRSYVLSKALVFEAYSEKELINAINVIISTSRIYLISDKGPREDREKMTLIEVGPRFYLNPIKIFGGSFGGLRPYPV</sequence>
<evidence type="ECO:0000313" key="3">
    <source>
        <dbReference type="Proteomes" id="UP000594261"/>
    </source>
</evidence>
<proteinExistence type="predicted"/>
<evidence type="ECO:0000256" key="1">
    <source>
        <dbReference type="SAM" id="MobiDB-lite"/>
    </source>
</evidence>
<name>A0A7N2R0S6_QUELO</name>
<keyword evidence="3" id="KW-1185">Reference proteome</keyword>